<dbReference type="InterPro" id="IPR050922">
    <property type="entry name" value="LytR/CpsA/Psr_CW_biosynth"/>
</dbReference>
<evidence type="ECO:0000256" key="1">
    <source>
        <dbReference type="ARBA" id="ARBA00006068"/>
    </source>
</evidence>
<evidence type="ECO:0000313" key="3">
    <source>
        <dbReference type="EMBL" id="NMB70293.1"/>
    </source>
</evidence>
<dbReference type="Proteomes" id="UP000526033">
    <property type="component" value="Unassembled WGS sequence"/>
</dbReference>
<feature type="domain" description="Cell envelope-related transcriptional attenuator" evidence="2">
    <location>
        <begin position="90"/>
        <end position="240"/>
    </location>
</feature>
<proteinExistence type="inferred from homology"/>
<dbReference type="Pfam" id="PF03816">
    <property type="entry name" value="LytR_cpsA_psr"/>
    <property type="match status" value="1"/>
</dbReference>
<sequence>MRKSVLIGIFVLAGVFGIAAYVTSNKSLVPDIVKKTTPEAKKKVINPFGKLIEELEPVGEEPKSPLAKKDILNIILIGIDRRNKSQTGFNTDTLVLVSINPKTDKVLLTSIPRDLWINGDKINALFSVYGPETLMDAFAKISGQQVDGYVMCDFSDFKWLVDSFGGVPVNIERTFTDYNFPNDSDTAVETITFTQGPEIMNGNRALTFARSRKGDNGEGSDLMRAKRQQTILKGFLEAVKQPTSKFWPFDITAFYNAVTAVDKMKTTLTLEDSIYLWDFYKDKDKYKIESFVLDDNYIYHPGLYPDSEYHAWVYIPKDSAWTQLHTDVQNKLESTGSITL</sequence>
<evidence type="ECO:0000259" key="2">
    <source>
        <dbReference type="Pfam" id="PF03816"/>
    </source>
</evidence>
<dbReference type="PANTHER" id="PTHR33392">
    <property type="entry name" value="POLYISOPRENYL-TEICHOIC ACID--PEPTIDOGLYCAN TEICHOIC ACID TRANSFERASE TAGU"/>
    <property type="match status" value="1"/>
</dbReference>
<accession>A0A7X9DL63</accession>
<protein>
    <submittedName>
        <fullName evidence="3">LCP family protein</fullName>
    </submittedName>
</protein>
<evidence type="ECO:0000313" key="4">
    <source>
        <dbReference type="Proteomes" id="UP000526033"/>
    </source>
</evidence>
<organism evidence="3 4">
    <name type="scientific">candidate division WWE3 bacterium</name>
    <dbReference type="NCBI Taxonomy" id="2053526"/>
    <lineage>
        <taxon>Bacteria</taxon>
        <taxon>Katanobacteria</taxon>
    </lineage>
</organism>
<reference evidence="3 4" key="1">
    <citation type="journal article" date="2020" name="Biotechnol. Biofuels">
        <title>New insights from the biogas microbiome by comprehensive genome-resolved metagenomics of nearly 1600 species originating from multiple anaerobic digesters.</title>
        <authorList>
            <person name="Campanaro S."/>
            <person name="Treu L."/>
            <person name="Rodriguez-R L.M."/>
            <person name="Kovalovszki A."/>
            <person name="Ziels R.M."/>
            <person name="Maus I."/>
            <person name="Zhu X."/>
            <person name="Kougias P.G."/>
            <person name="Basile A."/>
            <person name="Luo G."/>
            <person name="Schluter A."/>
            <person name="Konstantinidis K.T."/>
            <person name="Angelidaki I."/>
        </authorList>
    </citation>
    <scope>NUCLEOTIDE SEQUENCE [LARGE SCALE GENOMIC DNA]</scope>
    <source>
        <strain evidence="3">AS27yjCOA_165</strain>
    </source>
</reference>
<dbReference type="EMBL" id="JAAZNL010000046">
    <property type="protein sequence ID" value="NMB70293.1"/>
    <property type="molecule type" value="Genomic_DNA"/>
</dbReference>
<name>A0A7X9DL63_UNCKA</name>
<gene>
    <name evidence="3" type="ORF">GYA27_03780</name>
</gene>
<comment type="similarity">
    <text evidence="1">Belongs to the LytR/CpsA/Psr (LCP) family.</text>
</comment>
<dbReference type="PANTHER" id="PTHR33392:SF6">
    <property type="entry name" value="POLYISOPRENYL-TEICHOIC ACID--PEPTIDOGLYCAN TEICHOIC ACID TRANSFERASE TAGU"/>
    <property type="match status" value="1"/>
</dbReference>
<comment type="caution">
    <text evidence="3">The sequence shown here is derived from an EMBL/GenBank/DDBJ whole genome shotgun (WGS) entry which is preliminary data.</text>
</comment>
<dbReference type="Gene3D" id="3.40.630.190">
    <property type="entry name" value="LCP protein"/>
    <property type="match status" value="1"/>
</dbReference>
<dbReference type="InterPro" id="IPR004474">
    <property type="entry name" value="LytR_CpsA_psr"/>
</dbReference>
<dbReference type="NCBIfam" id="TIGR00350">
    <property type="entry name" value="lytR_cpsA_psr"/>
    <property type="match status" value="1"/>
</dbReference>
<dbReference type="AlphaFoldDB" id="A0A7X9DL63"/>